<dbReference type="KEGG" id="ptm:GSPATT00007145001"/>
<organism evidence="2 3">
    <name type="scientific">Paramecium tetraurelia</name>
    <dbReference type="NCBI Taxonomy" id="5888"/>
    <lineage>
        <taxon>Eukaryota</taxon>
        <taxon>Sar</taxon>
        <taxon>Alveolata</taxon>
        <taxon>Ciliophora</taxon>
        <taxon>Intramacronucleata</taxon>
        <taxon>Oligohymenophorea</taxon>
        <taxon>Peniculida</taxon>
        <taxon>Parameciidae</taxon>
        <taxon>Paramecium</taxon>
    </lineage>
</organism>
<keyword evidence="3" id="KW-1185">Reference proteome</keyword>
<dbReference type="Proteomes" id="UP000000600">
    <property type="component" value="Unassembled WGS sequence"/>
</dbReference>
<evidence type="ECO:0000313" key="2">
    <source>
        <dbReference type="EMBL" id="CAK68933.1"/>
    </source>
</evidence>
<dbReference type="GeneID" id="5022115"/>
<accession>A0CDR6</accession>
<proteinExistence type="predicted"/>
<evidence type="ECO:0000256" key="1">
    <source>
        <dbReference type="SAM" id="MobiDB-lite"/>
    </source>
</evidence>
<dbReference type="RefSeq" id="XP_001436330.1">
    <property type="nucleotide sequence ID" value="XM_001436293.1"/>
</dbReference>
<dbReference type="EMBL" id="CT868063">
    <property type="protein sequence ID" value="CAK68933.1"/>
    <property type="molecule type" value="Genomic_DNA"/>
</dbReference>
<sequence length="164" mass="19713">MDKDQETNNLASTPKNTTQSPLDYKVEETDSFWNYNLRQKGNLNLQRIFDYNPKSDELIQQVEQNIKFLLKPQIDQFLKINKINVKLLKYPKIEWIPLKKQVQKIKKSNLPIDTQVFLLLHYNQNVIIHNISPQSVHQYTNYFQIDQNIKIRSLRCPIQIQFYY</sequence>
<name>A0CDR6_PARTE</name>
<dbReference type="HOGENOM" id="CLU_1622180_0_0_1"/>
<feature type="compositionally biased region" description="Polar residues" evidence="1">
    <location>
        <begin position="7"/>
        <end position="21"/>
    </location>
</feature>
<dbReference type="InParanoid" id="A0CDR6"/>
<protein>
    <submittedName>
        <fullName evidence="2">Uncharacterized protein</fullName>
    </submittedName>
</protein>
<gene>
    <name evidence="2" type="ORF">GSPATT00007145001</name>
</gene>
<evidence type="ECO:0000313" key="3">
    <source>
        <dbReference type="Proteomes" id="UP000000600"/>
    </source>
</evidence>
<feature type="region of interest" description="Disordered" evidence="1">
    <location>
        <begin position="1"/>
        <end position="21"/>
    </location>
</feature>
<reference evidence="2 3" key="1">
    <citation type="journal article" date="2006" name="Nature">
        <title>Global trends of whole-genome duplications revealed by the ciliate Paramecium tetraurelia.</title>
        <authorList>
            <consortium name="Genoscope"/>
            <person name="Aury J.-M."/>
            <person name="Jaillon O."/>
            <person name="Duret L."/>
            <person name="Noel B."/>
            <person name="Jubin C."/>
            <person name="Porcel B.M."/>
            <person name="Segurens B."/>
            <person name="Daubin V."/>
            <person name="Anthouard V."/>
            <person name="Aiach N."/>
            <person name="Arnaiz O."/>
            <person name="Billaut A."/>
            <person name="Beisson J."/>
            <person name="Blanc I."/>
            <person name="Bouhouche K."/>
            <person name="Camara F."/>
            <person name="Duharcourt S."/>
            <person name="Guigo R."/>
            <person name="Gogendeau D."/>
            <person name="Katinka M."/>
            <person name="Keller A.-M."/>
            <person name="Kissmehl R."/>
            <person name="Klotz C."/>
            <person name="Koll F."/>
            <person name="Le Moue A."/>
            <person name="Lepere C."/>
            <person name="Malinsky S."/>
            <person name="Nowacki M."/>
            <person name="Nowak J.K."/>
            <person name="Plattner H."/>
            <person name="Poulain J."/>
            <person name="Ruiz F."/>
            <person name="Serrano V."/>
            <person name="Zagulski M."/>
            <person name="Dessen P."/>
            <person name="Betermier M."/>
            <person name="Weissenbach J."/>
            <person name="Scarpelli C."/>
            <person name="Schachter V."/>
            <person name="Sperling L."/>
            <person name="Meyer E."/>
            <person name="Cohen J."/>
            <person name="Wincker P."/>
        </authorList>
    </citation>
    <scope>NUCLEOTIDE SEQUENCE [LARGE SCALE GENOMIC DNA]</scope>
    <source>
        <strain evidence="2 3">Stock d4-2</strain>
    </source>
</reference>
<dbReference type="AlphaFoldDB" id="A0CDR6"/>